<keyword evidence="1" id="KW-0812">Transmembrane</keyword>
<proteinExistence type="predicted"/>
<evidence type="ECO:0000313" key="5">
    <source>
        <dbReference type="EMBL" id="MBD8063025.1"/>
    </source>
</evidence>
<dbReference type="Pfam" id="PF20990">
    <property type="entry name" value="DUF2207_C"/>
    <property type="match status" value="1"/>
</dbReference>
<keyword evidence="1" id="KW-1133">Transmembrane helix</keyword>
<feature type="domain" description="DUF2207" evidence="3">
    <location>
        <begin position="38"/>
        <end position="232"/>
    </location>
</feature>
<comment type="caution">
    <text evidence="5">The sequence shown here is derived from an EMBL/GenBank/DDBJ whole genome shotgun (WGS) entry which is preliminary data.</text>
</comment>
<dbReference type="InterPro" id="IPR048389">
    <property type="entry name" value="YciQ-like_C"/>
</dbReference>
<reference evidence="5 6" key="1">
    <citation type="submission" date="2020-08" db="EMBL/GenBank/DDBJ databases">
        <title>A Genomic Blueprint of the Chicken Gut Microbiome.</title>
        <authorList>
            <person name="Gilroy R."/>
            <person name="Ravi A."/>
            <person name="Getino M."/>
            <person name="Pursley I."/>
            <person name="Horton D.L."/>
            <person name="Alikhan N.-F."/>
            <person name="Baker D."/>
            <person name="Gharbi K."/>
            <person name="Hall N."/>
            <person name="Watson M."/>
            <person name="Adriaenssens E.M."/>
            <person name="Foster-Nyarko E."/>
            <person name="Jarju S."/>
            <person name="Secka A."/>
            <person name="Antonio M."/>
            <person name="Oren A."/>
            <person name="Chaudhuri R."/>
            <person name="La Ragione R.M."/>
            <person name="Hildebrand F."/>
            <person name="Pallen M.J."/>
        </authorList>
    </citation>
    <scope>NUCLEOTIDE SEQUENCE [LARGE SCALE GENOMIC DNA]</scope>
    <source>
        <strain evidence="5 6">Sa1BUA1</strain>
    </source>
</reference>
<feature type="domain" description="Predicted membrane protein YciQ-like C-terminal" evidence="4">
    <location>
        <begin position="320"/>
        <end position="545"/>
    </location>
</feature>
<dbReference type="Proteomes" id="UP000661894">
    <property type="component" value="Unassembled WGS sequence"/>
</dbReference>
<keyword evidence="1" id="KW-0472">Membrane</keyword>
<dbReference type="Pfam" id="PF09972">
    <property type="entry name" value="DUF2207"/>
    <property type="match status" value="1"/>
</dbReference>
<accession>A0ABR8Z3U6</accession>
<evidence type="ECO:0000259" key="4">
    <source>
        <dbReference type="Pfam" id="PF20990"/>
    </source>
</evidence>
<dbReference type="RefSeq" id="WP_251840128.1">
    <property type="nucleotide sequence ID" value="NZ_JACSPO010000007.1"/>
</dbReference>
<feature type="signal peptide" evidence="2">
    <location>
        <begin position="1"/>
        <end position="31"/>
    </location>
</feature>
<evidence type="ECO:0000259" key="3">
    <source>
        <dbReference type="Pfam" id="PF09972"/>
    </source>
</evidence>
<protein>
    <submittedName>
        <fullName evidence="5">DUF2207 domain-containing protein</fullName>
    </submittedName>
</protein>
<evidence type="ECO:0000256" key="2">
    <source>
        <dbReference type="SAM" id="SignalP"/>
    </source>
</evidence>
<evidence type="ECO:0000256" key="1">
    <source>
        <dbReference type="SAM" id="Phobius"/>
    </source>
</evidence>
<organism evidence="5 6">
    <name type="scientific">Oceanitalea stevensii</name>
    <dbReference type="NCBI Taxonomy" id="2763072"/>
    <lineage>
        <taxon>Bacteria</taxon>
        <taxon>Bacillati</taxon>
        <taxon>Actinomycetota</taxon>
        <taxon>Actinomycetes</taxon>
        <taxon>Micrococcales</taxon>
        <taxon>Bogoriellaceae</taxon>
        <taxon>Georgenia</taxon>
    </lineage>
</organism>
<name>A0ABR8Z3U6_9MICO</name>
<evidence type="ECO:0000313" key="6">
    <source>
        <dbReference type="Proteomes" id="UP000661894"/>
    </source>
</evidence>
<feature type="transmembrane region" description="Helical" evidence="1">
    <location>
        <begin position="257"/>
        <end position="280"/>
    </location>
</feature>
<gene>
    <name evidence="5" type="ORF">H9624_11935</name>
</gene>
<dbReference type="EMBL" id="JACSPO010000007">
    <property type="protein sequence ID" value="MBD8063025.1"/>
    <property type="molecule type" value="Genomic_DNA"/>
</dbReference>
<keyword evidence="6" id="KW-1185">Reference proteome</keyword>
<feature type="transmembrane region" description="Helical" evidence="1">
    <location>
        <begin position="444"/>
        <end position="465"/>
    </location>
</feature>
<feature type="chain" id="PRO_5045047011" evidence="2">
    <location>
        <begin position="32"/>
        <end position="621"/>
    </location>
</feature>
<dbReference type="InterPro" id="IPR018702">
    <property type="entry name" value="DUF2207"/>
</dbReference>
<feature type="transmembrane region" description="Helical" evidence="1">
    <location>
        <begin position="471"/>
        <end position="489"/>
    </location>
</feature>
<sequence length="621" mass="65103">MSVARRAASLLLLALLCVAALTLLVASPARADDSVGHISRLDVGAVVEADGGTVRVEVDLTYDFGDDEAHGPFLVLAELQEIEGDPDRYRRLTVSDITAESATGAPADLRVEHDGGAVQLYIGDEDVEVTGAHDYRVTYTVDGLPNPEVTGPDGTVRDELYWNVVAPGGFDVPIEDVTVAVTGPVPPEASACYVGRTGSDDACDGAGETRGERVDFFHERLGEGEGLSVAVGWPAGTLVGAEPVYEPRRTWSNTFQLGPLTGGAAGLATVLGAGAAVVVASRRGRDEAYLDLTPGLAPAGGDPVAVGPARRRQPVAVRFTPPDDVRPGEVGTLHDEVADVRDVSATLVDLAVRGYLRIEEVAPEKSGDDVSDWRLVPLRSWSDGLERYERELLDALMPEGEPVTLSEVGATYATAVARTQEALYRTVTEHGWFRGSPHTVRNRWLLGGVGLVGLGILVTLVLVLLRWPAVLGIPLLLVGVVVAVASSAAPARTAAGTAVLAQTLGFRQYLATAEAEQIRFEEGQDVFSRYLPYAIVFGLTERWARILADVAAQGRRVESPDWYVPLTPGIGWWTQPAMFAGSVGAFAEAASSAVSSAGSSGSSGFSGSVGGGAGGMGGGSW</sequence>
<keyword evidence="2" id="KW-0732">Signal</keyword>